<dbReference type="InterPro" id="IPR051291">
    <property type="entry name" value="CIMAP"/>
</dbReference>
<dbReference type="Pfam" id="PF07004">
    <property type="entry name" value="SHIPPO-rpt"/>
    <property type="match status" value="6"/>
</dbReference>
<reference evidence="3 4" key="1">
    <citation type="submission" date="2014-06" db="EMBL/GenBank/DDBJ databases">
        <authorList>
            <person name="Swart Estienne"/>
        </authorList>
    </citation>
    <scope>NUCLEOTIDE SEQUENCE [LARGE SCALE GENOMIC DNA]</scope>
    <source>
        <strain evidence="3 4">130c</strain>
    </source>
</reference>
<evidence type="ECO:0008006" key="5">
    <source>
        <dbReference type="Google" id="ProtNLM"/>
    </source>
</evidence>
<evidence type="ECO:0000256" key="2">
    <source>
        <dbReference type="SAM" id="MobiDB-lite"/>
    </source>
</evidence>
<accession>A0A078B6V4</accession>
<feature type="compositionally biased region" description="Polar residues" evidence="2">
    <location>
        <begin position="28"/>
        <end position="43"/>
    </location>
</feature>
<keyword evidence="4" id="KW-1185">Reference proteome</keyword>
<organism evidence="3 4">
    <name type="scientific">Stylonychia lemnae</name>
    <name type="common">Ciliate</name>
    <dbReference type="NCBI Taxonomy" id="5949"/>
    <lineage>
        <taxon>Eukaryota</taxon>
        <taxon>Sar</taxon>
        <taxon>Alveolata</taxon>
        <taxon>Ciliophora</taxon>
        <taxon>Intramacronucleata</taxon>
        <taxon>Spirotrichea</taxon>
        <taxon>Stichotrichia</taxon>
        <taxon>Sporadotrichida</taxon>
        <taxon>Oxytrichidae</taxon>
        <taxon>Stylonychinae</taxon>
        <taxon>Stylonychia</taxon>
    </lineage>
</organism>
<protein>
    <recommendedName>
        <fullName evidence="5">Sperm-tail PG-rich repeat protein</fullName>
    </recommendedName>
</protein>
<gene>
    <name evidence="3" type="primary">Contig15284.g16280</name>
    <name evidence="3" type="ORF">STYLEM_19056</name>
</gene>
<feature type="compositionally biased region" description="Polar residues" evidence="2">
    <location>
        <begin position="341"/>
        <end position="353"/>
    </location>
</feature>
<dbReference type="EMBL" id="CCKQ01017982">
    <property type="protein sequence ID" value="CDW89916.1"/>
    <property type="molecule type" value="Genomic_DNA"/>
</dbReference>
<dbReference type="InterPro" id="IPR010736">
    <property type="entry name" value="SHIPPO-rpt"/>
</dbReference>
<dbReference type="PANTHER" id="PTHR21580">
    <property type="entry name" value="SHIPPO-1-RELATED"/>
    <property type="match status" value="1"/>
</dbReference>
<dbReference type="AlphaFoldDB" id="A0A078B6V4"/>
<proteinExistence type="predicted"/>
<dbReference type="Proteomes" id="UP000039865">
    <property type="component" value="Unassembled WGS sequence"/>
</dbReference>
<feature type="region of interest" description="Disordered" evidence="2">
    <location>
        <begin position="28"/>
        <end position="50"/>
    </location>
</feature>
<feature type="compositionally biased region" description="Basic and acidic residues" evidence="2">
    <location>
        <begin position="354"/>
        <end position="363"/>
    </location>
</feature>
<dbReference type="InParanoid" id="A0A078B6V4"/>
<evidence type="ECO:0000256" key="1">
    <source>
        <dbReference type="SAM" id="Coils"/>
    </source>
</evidence>
<evidence type="ECO:0000313" key="4">
    <source>
        <dbReference type="Proteomes" id="UP000039865"/>
    </source>
</evidence>
<name>A0A078B6V4_STYLE</name>
<feature type="region of interest" description="Disordered" evidence="2">
    <location>
        <begin position="1"/>
        <end position="20"/>
    </location>
</feature>
<keyword evidence="1" id="KW-0175">Coiled coil</keyword>
<sequence>MQSSQSYSMGKQKRSEIFDKEKCLTPAPNQYFESSNQKTQSGWKSKIAPGPGYYDPFKNSFEISHRERAKTQQRKRIKSSENIKELIIQREKVQSPGPGHYQNEDAFKHASYLGGTGSHSGFAISFTKGQRNVNLDIQKNKDLPGPGHYYHLEFKTPQKNNEIDRSKLYIQEQVKQVYNPGPGDYKILGDFQAKLKKIQQQKQRQQEKNKEIIKKINQRSNSILNMSYDNSQNLLKSTFSQQKMSQPGPGQYNLNSTQDVLKSNKRIFIGTSSRPGLENKESVKFIPGPQYLPNLSISRKQSSNWSFSFGSRRNFNRNHQISPGPGEYNLTSIDKIYQLKSNQSNLDNKSQSQLKDKSFDREKPEQLGAIQYLPIMEQSHKRHPTHKIGTAKQRQDLAIRGQLESPSPDKYNIQSVFDINQKKKQGVKFTISARKINEIIQRNQSPGPGSYLIPSTVANIPYYEKQRLLKSKQ</sequence>
<evidence type="ECO:0000313" key="3">
    <source>
        <dbReference type="EMBL" id="CDW89916.1"/>
    </source>
</evidence>
<feature type="region of interest" description="Disordered" evidence="2">
    <location>
        <begin position="341"/>
        <end position="363"/>
    </location>
</feature>
<feature type="coiled-coil region" evidence="1">
    <location>
        <begin position="188"/>
        <end position="215"/>
    </location>
</feature>